<dbReference type="PANTHER" id="PTHR43656:SF2">
    <property type="entry name" value="BINDING OXIDOREDUCTASE, PUTATIVE (AFU_ORTHOLOGUE AFUA_2G08260)-RELATED"/>
    <property type="match status" value="1"/>
</dbReference>
<dbReference type="Proteomes" id="UP000002457">
    <property type="component" value="Chromosome"/>
</dbReference>
<sequence>MKTLFDRTRIGPLTLQNRFIRSATWEGMADGSGHLTDRLVEVYRNLARGGVGLIITSATLMTGDATGLPGMLAISDDSFIPEYQDLTAKIHGEGGQVVMQLSFTGRNGERWSPAVPSQEEIHRIVQTYGECAVRARKAGFDGVQVHAGHGFFLSQFLDKRKNTRADNYAGTPENRARIILEVYDEIRSRVGKDFAILIKINCSDFLEDDGVFAACRYACTHLAKQGIDAIEVTGGTGGAVPGLEETGFEESVFRTYAETIAAETTAPVILVGVNRTPAVMDRLLNTTEIQYFSLSRPLLRQPDLVNLWKSTPESASACTSCNQCRQPGGNICPFA</sequence>
<evidence type="ECO:0000313" key="4">
    <source>
        <dbReference type="EMBL" id="ACL17750.1"/>
    </source>
</evidence>
<organism evidence="4 5">
    <name type="scientific">Methanosphaerula palustris (strain ATCC BAA-1556 / DSM 19958 / E1-9c)</name>
    <dbReference type="NCBI Taxonomy" id="521011"/>
    <lineage>
        <taxon>Archaea</taxon>
        <taxon>Methanobacteriati</taxon>
        <taxon>Methanobacteriota</taxon>
        <taxon>Stenosarchaea group</taxon>
        <taxon>Methanomicrobia</taxon>
        <taxon>Methanomicrobiales</taxon>
        <taxon>Methanoregulaceae</taxon>
        <taxon>Methanosphaerula</taxon>
    </lineage>
</organism>
<dbReference type="InterPro" id="IPR051799">
    <property type="entry name" value="NADH_flavin_oxidoreductase"/>
</dbReference>
<evidence type="ECO:0000256" key="1">
    <source>
        <dbReference type="ARBA" id="ARBA00022630"/>
    </source>
</evidence>
<dbReference type="Gene3D" id="3.20.20.70">
    <property type="entry name" value="Aldolase class I"/>
    <property type="match status" value="1"/>
</dbReference>
<gene>
    <name evidence="4" type="ordered locus">Mpal_2474</name>
</gene>
<evidence type="ECO:0000256" key="2">
    <source>
        <dbReference type="ARBA" id="ARBA00023002"/>
    </source>
</evidence>
<dbReference type="InterPro" id="IPR013785">
    <property type="entry name" value="Aldolase_TIM"/>
</dbReference>
<dbReference type="HOGENOM" id="CLU_012153_2_3_2"/>
<keyword evidence="1" id="KW-0285">Flavoprotein</keyword>
<proteinExistence type="predicted"/>
<dbReference type="KEGG" id="mpl:Mpal_2474"/>
<feature type="domain" description="NADH:flavin oxidoreductase/NADH oxidase N-terminal" evidence="3">
    <location>
        <begin position="4"/>
        <end position="107"/>
    </location>
</feature>
<reference evidence="4 5" key="1">
    <citation type="journal article" date="2015" name="Genome Announc.">
        <title>Complete Genome Sequence of Methanosphaerula palustris E1-9CT, a Hydrogenotrophic Methanogen Isolated from a Minerotrophic Fen Peatland.</title>
        <authorList>
            <person name="Cadillo-Quiroz H."/>
            <person name="Browne P."/>
            <person name="Kyrpides N."/>
            <person name="Woyke T."/>
            <person name="Goodwin L."/>
            <person name="Detter C."/>
            <person name="Yavitt J.B."/>
            <person name="Zinder S.H."/>
        </authorList>
    </citation>
    <scope>NUCLEOTIDE SEQUENCE [LARGE SCALE GENOMIC DNA]</scope>
    <source>
        <strain evidence="5">ATCC BAA-1556 / DSM 19958 / E1-9c</strain>
    </source>
</reference>
<dbReference type="CDD" id="cd02803">
    <property type="entry name" value="OYE_like_FMN_family"/>
    <property type="match status" value="1"/>
</dbReference>
<dbReference type="GO" id="GO:0016491">
    <property type="term" value="F:oxidoreductase activity"/>
    <property type="evidence" value="ECO:0007669"/>
    <property type="project" value="UniProtKB-KW"/>
</dbReference>
<dbReference type="STRING" id="521011.Mpal_2474"/>
<dbReference type="Pfam" id="PF00724">
    <property type="entry name" value="Oxidored_FMN"/>
    <property type="match status" value="2"/>
</dbReference>
<keyword evidence="2" id="KW-0560">Oxidoreductase</keyword>
<dbReference type="RefSeq" id="WP_012619069.1">
    <property type="nucleotide sequence ID" value="NC_011832.1"/>
</dbReference>
<dbReference type="SUPFAM" id="SSF51395">
    <property type="entry name" value="FMN-linked oxidoreductases"/>
    <property type="match status" value="1"/>
</dbReference>
<name>B8GEP9_METPE</name>
<dbReference type="AlphaFoldDB" id="B8GEP9"/>
<protein>
    <submittedName>
        <fullName evidence="4">NADH:flavin oxidoreductase/NADH oxidase</fullName>
    </submittedName>
</protein>
<dbReference type="PANTHER" id="PTHR43656">
    <property type="entry name" value="BINDING OXIDOREDUCTASE, PUTATIVE (AFU_ORTHOLOGUE AFUA_2G08260)-RELATED"/>
    <property type="match status" value="1"/>
</dbReference>
<feature type="domain" description="NADH:flavin oxidoreductase/NADH oxidase N-terminal" evidence="3">
    <location>
        <begin position="117"/>
        <end position="306"/>
    </location>
</feature>
<keyword evidence="5" id="KW-1185">Reference proteome</keyword>
<dbReference type="GO" id="GO:0010181">
    <property type="term" value="F:FMN binding"/>
    <property type="evidence" value="ECO:0007669"/>
    <property type="project" value="InterPro"/>
</dbReference>
<dbReference type="OrthoDB" id="122964at2157"/>
<dbReference type="EMBL" id="CP001338">
    <property type="protein sequence ID" value="ACL17750.1"/>
    <property type="molecule type" value="Genomic_DNA"/>
</dbReference>
<evidence type="ECO:0000259" key="3">
    <source>
        <dbReference type="Pfam" id="PF00724"/>
    </source>
</evidence>
<accession>B8GEP9</accession>
<dbReference type="GeneID" id="7271643"/>
<dbReference type="InterPro" id="IPR001155">
    <property type="entry name" value="OxRdtase_FMN_N"/>
</dbReference>
<dbReference type="eggNOG" id="arCOG00615">
    <property type="taxonomic scope" value="Archaea"/>
</dbReference>
<evidence type="ECO:0000313" key="5">
    <source>
        <dbReference type="Proteomes" id="UP000002457"/>
    </source>
</evidence>